<evidence type="ECO:0000256" key="1">
    <source>
        <dbReference type="SAM" id="Phobius"/>
    </source>
</evidence>
<protein>
    <submittedName>
        <fullName evidence="2">Uncharacterized protein</fullName>
    </submittedName>
</protein>
<feature type="transmembrane region" description="Helical" evidence="1">
    <location>
        <begin position="100"/>
        <end position="120"/>
    </location>
</feature>
<gene>
    <name evidence="2" type="ORF">SAMN04489810_1625</name>
</gene>
<accession>A0A1G7Y3Q4</accession>
<keyword evidence="3" id="KW-1185">Reference proteome</keyword>
<keyword evidence="1" id="KW-1133">Transmembrane helix</keyword>
<proteinExistence type="predicted"/>
<keyword evidence="1" id="KW-0812">Transmembrane</keyword>
<organism evidence="2 3">
    <name type="scientific">Microbacterium pygmaeum</name>
    <dbReference type="NCBI Taxonomy" id="370764"/>
    <lineage>
        <taxon>Bacteria</taxon>
        <taxon>Bacillati</taxon>
        <taxon>Actinomycetota</taxon>
        <taxon>Actinomycetes</taxon>
        <taxon>Micrococcales</taxon>
        <taxon>Microbacteriaceae</taxon>
        <taxon>Microbacterium</taxon>
    </lineage>
</organism>
<feature type="transmembrane region" description="Helical" evidence="1">
    <location>
        <begin position="155"/>
        <end position="172"/>
    </location>
</feature>
<name>A0A1G7Y3Q4_9MICO</name>
<feature type="transmembrane region" description="Helical" evidence="1">
    <location>
        <begin position="39"/>
        <end position="65"/>
    </location>
</feature>
<keyword evidence="1" id="KW-0472">Membrane</keyword>
<dbReference type="AlphaFoldDB" id="A0A1G7Y3Q4"/>
<feature type="transmembrane region" description="Helical" evidence="1">
    <location>
        <begin position="72"/>
        <end position="94"/>
    </location>
</feature>
<dbReference type="EMBL" id="LT629692">
    <property type="protein sequence ID" value="SDG91088.1"/>
    <property type="molecule type" value="Genomic_DNA"/>
</dbReference>
<feature type="transmembrane region" description="Helical" evidence="1">
    <location>
        <begin position="127"/>
        <end position="149"/>
    </location>
</feature>
<evidence type="ECO:0000313" key="3">
    <source>
        <dbReference type="Proteomes" id="UP000199009"/>
    </source>
</evidence>
<feature type="transmembrane region" description="Helical" evidence="1">
    <location>
        <begin position="12"/>
        <end position="33"/>
    </location>
</feature>
<sequence length="185" mass="19421">MGPGDTSTRRLLPVLVGSLLIAGGAVQLVPLTIDYVALRAYAAVFLLPGVGFMLVLAGSVIAAFVFTPVWAWATFTFGAFLWFLSWSGPLFYYFVPVLPVWWAVAGTAACLVSVVVSVAYRKVTSAVISGILALGSIASVWLTFLSVEIISPDYIYAPFATGALIAGVICVASPCRAPALVRDAA</sequence>
<dbReference type="STRING" id="370764.SAMN04489810_1625"/>
<evidence type="ECO:0000313" key="2">
    <source>
        <dbReference type="EMBL" id="SDG91088.1"/>
    </source>
</evidence>
<reference evidence="2 3" key="1">
    <citation type="submission" date="2016-10" db="EMBL/GenBank/DDBJ databases">
        <authorList>
            <person name="de Groot N.N."/>
        </authorList>
    </citation>
    <scope>NUCLEOTIDE SEQUENCE [LARGE SCALE GENOMIC DNA]</scope>
    <source>
        <strain evidence="2 3">DSM 23142</strain>
    </source>
</reference>
<dbReference type="Proteomes" id="UP000199009">
    <property type="component" value="Chromosome I"/>
</dbReference>